<dbReference type="RefSeq" id="WP_204734153.1">
    <property type="nucleotide sequence ID" value="NZ_JAVDWE010000008.1"/>
</dbReference>
<keyword evidence="3" id="KW-0804">Transcription</keyword>
<evidence type="ECO:0000313" key="6">
    <source>
        <dbReference type="EMBL" id="MDR7095209.1"/>
    </source>
</evidence>
<evidence type="ECO:0000259" key="4">
    <source>
        <dbReference type="Pfam" id="PF00440"/>
    </source>
</evidence>
<accession>A0ABU1VCL0</accession>
<evidence type="ECO:0000256" key="3">
    <source>
        <dbReference type="ARBA" id="ARBA00023163"/>
    </source>
</evidence>
<dbReference type="InterPro" id="IPR001647">
    <property type="entry name" value="HTH_TetR"/>
</dbReference>
<dbReference type="Gene3D" id="1.10.357.10">
    <property type="entry name" value="Tetracycline Repressor, domain 2"/>
    <property type="match status" value="1"/>
</dbReference>
<name>A0ABU1VCL0_9BURK</name>
<dbReference type="Pfam" id="PF21993">
    <property type="entry name" value="TetR_C_13_2"/>
    <property type="match status" value="1"/>
</dbReference>
<dbReference type="InterPro" id="IPR054156">
    <property type="entry name" value="YxaF_TetR_C"/>
</dbReference>
<evidence type="ECO:0000256" key="1">
    <source>
        <dbReference type="ARBA" id="ARBA00023015"/>
    </source>
</evidence>
<dbReference type="PANTHER" id="PTHR47506">
    <property type="entry name" value="TRANSCRIPTIONAL REGULATORY PROTEIN"/>
    <property type="match status" value="1"/>
</dbReference>
<sequence>MPHLPTDALPGTRDRLIAAMTDALCRRGLHGIGLTELLAQAGAPKGVLYHHFPGGKTELAVASIDDVVARMLAWLDGLLSRHEDPIEAARQWMQAATTRLSSTGFHAGCPLATVALESTPDDHALREALARAFATLRERIAQALEQVGEPRESAQGVAALIVATYEGGLLQARVAHSTEPIQQATQTLLTLLAARAKR</sequence>
<gene>
    <name evidence="6" type="ORF">J2X09_002957</name>
</gene>
<dbReference type="InterPro" id="IPR009057">
    <property type="entry name" value="Homeodomain-like_sf"/>
</dbReference>
<evidence type="ECO:0000313" key="7">
    <source>
        <dbReference type="Proteomes" id="UP001265550"/>
    </source>
</evidence>
<organism evidence="6 7">
    <name type="scientific">Hydrogenophaga laconesensis</name>
    <dbReference type="NCBI Taxonomy" id="1805971"/>
    <lineage>
        <taxon>Bacteria</taxon>
        <taxon>Pseudomonadati</taxon>
        <taxon>Pseudomonadota</taxon>
        <taxon>Betaproteobacteria</taxon>
        <taxon>Burkholderiales</taxon>
        <taxon>Comamonadaceae</taxon>
        <taxon>Hydrogenophaga</taxon>
    </lineage>
</organism>
<reference evidence="6 7" key="1">
    <citation type="submission" date="2023-07" db="EMBL/GenBank/DDBJ databases">
        <title>Sorghum-associated microbial communities from plants grown in Nebraska, USA.</title>
        <authorList>
            <person name="Schachtman D."/>
        </authorList>
    </citation>
    <scope>NUCLEOTIDE SEQUENCE [LARGE SCALE GENOMIC DNA]</scope>
    <source>
        <strain evidence="6 7">BE240</strain>
    </source>
</reference>
<keyword evidence="1" id="KW-0805">Transcription regulation</keyword>
<evidence type="ECO:0000256" key="2">
    <source>
        <dbReference type="ARBA" id="ARBA00023125"/>
    </source>
</evidence>
<keyword evidence="7" id="KW-1185">Reference proteome</keyword>
<dbReference type="PANTHER" id="PTHR47506:SF3">
    <property type="entry name" value="HTH-TYPE TRANSCRIPTIONAL REGULATOR LMRA"/>
    <property type="match status" value="1"/>
</dbReference>
<keyword evidence="2" id="KW-0238">DNA-binding</keyword>
<dbReference type="SUPFAM" id="SSF48498">
    <property type="entry name" value="Tetracyclin repressor-like, C-terminal domain"/>
    <property type="match status" value="1"/>
</dbReference>
<dbReference type="InterPro" id="IPR036271">
    <property type="entry name" value="Tet_transcr_reg_TetR-rel_C_sf"/>
</dbReference>
<dbReference type="Pfam" id="PF00440">
    <property type="entry name" value="TetR_N"/>
    <property type="match status" value="1"/>
</dbReference>
<dbReference type="SUPFAM" id="SSF46689">
    <property type="entry name" value="Homeodomain-like"/>
    <property type="match status" value="1"/>
</dbReference>
<dbReference type="Proteomes" id="UP001265550">
    <property type="component" value="Unassembled WGS sequence"/>
</dbReference>
<feature type="domain" description="Transcriptional regulator LmrA/YxaF-like C-terminal" evidence="5">
    <location>
        <begin position="85"/>
        <end position="186"/>
    </location>
</feature>
<evidence type="ECO:0000259" key="5">
    <source>
        <dbReference type="Pfam" id="PF21993"/>
    </source>
</evidence>
<feature type="domain" description="HTH tetR-type" evidence="4">
    <location>
        <begin position="26"/>
        <end position="61"/>
    </location>
</feature>
<dbReference type="EMBL" id="JAVDWE010000008">
    <property type="protein sequence ID" value="MDR7095209.1"/>
    <property type="molecule type" value="Genomic_DNA"/>
</dbReference>
<protein>
    <submittedName>
        <fullName evidence="6">TetR/AcrR family transcriptional repressor of lmrAB and yxaGH operons</fullName>
    </submittedName>
</protein>
<comment type="caution">
    <text evidence="6">The sequence shown here is derived from an EMBL/GenBank/DDBJ whole genome shotgun (WGS) entry which is preliminary data.</text>
</comment>
<proteinExistence type="predicted"/>